<name>A0A1H9SLK7_BUTFI</name>
<sequence length="397" mass="46260">MDKELDKLTVTMNLIHDIFNIDYTTFDRYEDIERFCSDNRVIDAQSWLTEDALKLILDKSHHDNVNYFEDILHVRIILFYYEDKPVILGPYLAEEMTIGRSIQICNKIDRKNMDAQNLLIYYGRYPVIHESIMEKILRGILRSLDLENLTEHYTAYKDEKNEDIYDNELVKMSNANLETHYMTERQYMDAIKRGNTQEVLHYRKLLSENASGMWTKKFNMEDQRLGLAVNRAMSRIAAYEAGVPAPIIHKITTKESKAIAAAQSEKQMIDACETMLKEFCEMVRSIKNEKYSAMTQSIMYSINQNYMNELTIKDIAKELSITESYMIAQFKEETGITPAVYLRKVRLKKAAGLLISTNDEIQKISGSVGIPDANYFVKLFKDEFQMTPGAYRKSYKI</sequence>
<dbReference type="GO" id="GO:0003700">
    <property type="term" value="F:DNA-binding transcription factor activity"/>
    <property type="evidence" value="ECO:0007669"/>
    <property type="project" value="InterPro"/>
</dbReference>
<dbReference type="PROSITE" id="PS01124">
    <property type="entry name" value="HTH_ARAC_FAMILY_2"/>
    <property type="match status" value="1"/>
</dbReference>
<dbReference type="PANTHER" id="PTHR43280">
    <property type="entry name" value="ARAC-FAMILY TRANSCRIPTIONAL REGULATOR"/>
    <property type="match status" value="1"/>
</dbReference>
<organism evidence="5 6">
    <name type="scientific">Butyrivibrio fibrisolvens</name>
    <dbReference type="NCBI Taxonomy" id="831"/>
    <lineage>
        <taxon>Bacteria</taxon>
        <taxon>Bacillati</taxon>
        <taxon>Bacillota</taxon>
        <taxon>Clostridia</taxon>
        <taxon>Lachnospirales</taxon>
        <taxon>Lachnospiraceae</taxon>
        <taxon>Butyrivibrio</taxon>
    </lineage>
</organism>
<dbReference type="RefSeq" id="WP_074756210.1">
    <property type="nucleotide sequence ID" value="NZ_FOGJ01000012.1"/>
</dbReference>
<dbReference type="InterPro" id="IPR009057">
    <property type="entry name" value="Homeodomain-like_sf"/>
</dbReference>
<dbReference type="PANTHER" id="PTHR43280:SF2">
    <property type="entry name" value="HTH-TYPE TRANSCRIPTIONAL REGULATOR EXSA"/>
    <property type="match status" value="1"/>
</dbReference>
<evidence type="ECO:0000313" key="6">
    <source>
        <dbReference type="Proteomes" id="UP000182584"/>
    </source>
</evidence>
<dbReference type="AlphaFoldDB" id="A0A1H9SLK7"/>
<dbReference type="Gene3D" id="1.10.10.60">
    <property type="entry name" value="Homeodomain-like"/>
    <property type="match status" value="2"/>
</dbReference>
<evidence type="ECO:0000256" key="2">
    <source>
        <dbReference type="ARBA" id="ARBA00023125"/>
    </source>
</evidence>
<evidence type="ECO:0000256" key="1">
    <source>
        <dbReference type="ARBA" id="ARBA00023015"/>
    </source>
</evidence>
<keyword evidence="1" id="KW-0805">Transcription regulation</keyword>
<reference evidence="5 6" key="1">
    <citation type="submission" date="2016-10" db="EMBL/GenBank/DDBJ databases">
        <authorList>
            <person name="de Groot N.N."/>
        </authorList>
    </citation>
    <scope>NUCLEOTIDE SEQUENCE [LARGE SCALE GENOMIC DNA]</scope>
    <source>
        <strain evidence="5 6">AR40</strain>
    </source>
</reference>
<dbReference type="OrthoDB" id="1769137at2"/>
<protein>
    <submittedName>
        <fullName evidence="5">AraC-type DNA-binding protein</fullName>
    </submittedName>
</protein>
<dbReference type="GO" id="GO:0043565">
    <property type="term" value="F:sequence-specific DNA binding"/>
    <property type="evidence" value="ECO:0007669"/>
    <property type="project" value="InterPro"/>
</dbReference>
<dbReference type="SUPFAM" id="SSF46689">
    <property type="entry name" value="Homeodomain-like"/>
    <property type="match status" value="2"/>
</dbReference>
<evidence type="ECO:0000313" key="5">
    <source>
        <dbReference type="EMBL" id="SER85169.1"/>
    </source>
</evidence>
<dbReference type="eggNOG" id="COG2207">
    <property type="taxonomic scope" value="Bacteria"/>
</dbReference>
<proteinExistence type="predicted"/>
<accession>A0A1H9SLK7</accession>
<keyword evidence="3" id="KW-0804">Transcription</keyword>
<dbReference type="Proteomes" id="UP000182584">
    <property type="component" value="Unassembled WGS sequence"/>
</dbReference>
<gene>
    <name evidence="5" type="ORF">SAMN04487884_11274</name>
</gene>
<dbReference type="Pfam" id="PF12833">
    <property type="entry name" value="HTH_18"/>
    <property type="match status" value="1"/>
</dbReference>
<keyword evidence="2 5" id="KW-0238">DNA-binding</keyword>
<dbReference type="SMART" id="SM00342">
    <property type="entry name" value="HTH_ARAC"/>
    <property type="match status" value="1"/>
</dbReference>
<dbReference type="EMBL" id="FOGJ01000012">
    <property type="protein sequence ID" value="SER85169.1"/>
    <property type="molecule type" value="Genomic_DNA"/>
</dbReference>
<dbReference type="InterPro" id="IPR018060">
    <property type="entry name" value="HTH_AraC"/>
</dbReference>
<evidence type="ECO:0000259" key="4">
    <source>
        <dbReference type="PROSITE" id="PS01124"/>
    </source>
</evidence>
<feature type="domain" description="HTH araC/xylS-type" evidence="4">
    <location>
        <begin position="296"/>
        <end position="394"/>
    </location>
</feature>
<evidence type="ECO:0000256" key="3">
    <source>
        <dbReference type="ARBA" id="ARBA00023163"/>
    </source>
</evidence>